<name>A0A6J5LH79_9CAUD</name>
<organism evidence="1">
    <name type="scientific">uncultured Caudovirales phage</name>
    <dbReference type="NCBI Taxonomy" id="2100421"/>
    <lineage>
        <taxon>Viruses</taxon>
        <taxon>Duplodnaviria</taxon>
        <taxon>Heunggongvirae</taxon>
        <taxon>Uroviricota</taxon>
        <taxon>Caudoviricetes</taxon>
        <taxon>Peduoviridae</taxon>
        <taxon>Maltschvirus</taxon>
        <taxon>Maltschvirus maltsch</taxon>
    </lineage>
</organism>
<dbReference type="InterPro" id="IPR003615">
    <property type="entry name" value="HNH_nuc"/>
</dbReference>
<evidence type="ECO:0000313" key="1">
    <source>
        <dbReference type="EMBL" id="CAB4133541.1"/>
    </source>
</evidence>
<reference evidence="1" key="1">
    <citation type="submission" date="2020-04" db="EMBL/GenBank/DDBJ databases">
        <authorList>
            <person name="Chiriac C."/>
            <person name="Salcher M."/>
            <person name="Ghai R."/>
            <person name="Kavagutti S V."/>
        </authorList>
    </citation>
    <scope>NUCLEOTIDE SEQUENCE</scope>
</reference>
<dbReference type="CDD" id="cd00085">
    <property type="entry name" value="HNHc"/>
    <property type="match status" value="1"/>
</dbReference>
<sequence>MALNGHKRMHGNSDGKISKVFCCCLITKEVITIQYLEQYQNRLIKCKHCDTFFNPIASKLTFCSRSCAASHNNKIYVKRQKIEKPPKVSKVRKTDEEKRAKNVSNVQAYRARKYGATLPDTDNKLIQQIYKMCPAGYEVDHTIALSEGGSHHQNNLQYLPAMENRKKNRTQNYDKTLVIKWQDVIK</sequence>
<dbReference type="Gene3D" id="1.10.30.50">
    <property type="match status" value="1"/>
</dbReference>
<proteinExistence type="predicted"/>
<accession>A0A6J5LH79</accession>
<gene>
    <name evidence="1" type="ORF">UFOVP257_263</name>
</gene>
<protein>
    <submittedName>
        <fullName evidence="1">HNHc domain containing protein</fullName>
    </submittedName>
</protein>
<dbReference type="EMBL" id="LR796274">
    <property type="protein sequence ID" value="CAB4133541.1"/>
    <property type="molecule type" value="Genomic_DNA"/>
</dbReference>